<protein>
    <submittedName>
        <fullName evidence="1">Uncharacterized protein</fullName>
    </submittedName>
</protein>
<gene>
    <name evidence="1" type="ORF">LCGC14_0928230</name>
</gene>
<evidence type="ECO:0000313" key="1">
    <source>
        <dbReference type="EMBL" id="KKN21167.1"/>
    </source>
</evidence>
<comment type="caution">
    <text evidence="1">The sequence shown here is derived from an EMBL/GenBank/DDBJ whole genome shotgun (WGS) entry which is preliminary data.</text>
</comment>
<sequence>MRWLVGILMTLFLIAPAWAGQVCVYKSTGKLLEYQSHATPGTCTGNAINAGIDPTTIREKQVTDKQWDTIREKWIGKPARDKAALKKAKRDAAIDKIRQATGLTTQEIKDVFGR</sequence>
<reference evidence="1" key="1">
    <citation type="journal article" date="2015" name="Nature">
        <title>Complex archaea that bridge the gap between prokaryotes and eukaryotes.</title>
        <authorList>
            <person name="Spang A."/>
            <person name="Saw J.H."/>
            <person name="Jorgensen S.L."/>
            <person name="Zaremba-Niedzwiedzka K."/>
            <person name="Martijn J."/>
            <person name="Lind A.E."/>
            <person name="van Eijk R."/>
            <person name="Schleper C."/>
            <person name="Guy L."/>
            <person name="Ettema T.J."/>
        </authorList>
    </citation>
    <scope>NUCLEOTIDE SEQUENCE</scope>
</reference>
<dbReference type="EMBL" id="LAZR01003174">
    <property type="protein sequence ID" value="KKN21167.1"/>
    <property type="molecule type" value="Genomic_DNA"/>
</dbReference>
<proteinExistence type="predicted"/>
<dbReference type="AlphaFoldDB" id="A0A0F9P9N1"/>
<name>A0A0F9P9N1_9ZZZZ</name>
<accession>A0A0F9P9N1</accession>
<organism evidence="1">
    <name type="scientific">marine sediment metagenome</name>
    <dbReference type="NCBI Taxonomy" id="412755"/>
    <lineage>
        <taxon>unclassified sequences</taxon>
        <taxon>metagenomes</taxon>
        <taxon>ecological metagenomes</taxon>
    </lineage>
</organism>